<dbReference type="AlphaFoldDB" id="A0A7S2N3D7"/>
<reference evidence="3" key="1">
    <citation type="submission" date="2021-01" db="EMBL/GenBank/DDBJ databases">
        <authorList>
            <person name="Corre E."/>
            <person name="Pelletier E."/>
            <person name="Niang G."/>
            <person name="Scheremetjew M."/>
            <person name="Finn R."/>
            <person name="Kale V."/>
            <person name="Holt S."/>
            <person name="Cochrane G."/>
            <person name="Meng A."/>
            <person name="Brown T."/>
            <person name="Cohen L."/>
        </authorList>
    </citation>
    <scope>NUCLEOTIDE SEQUENCE</scope>
    <source>
        <strain evidence="3">RCC3387</strain>
    </source>
</reference>
<protein>
    <recommendedName>
        <fullName evidence="2">PDZ domain-containing protein</fullName>
    </recommendedName>
</protein>
<dbReference type="InterPro" id="IPR036034">
    <property type="entry name" value="PDZ_sf"/>
</dbReference>
<dbReference type="InterPro" id="IPR001478">
    <property type="entry name" value="PDZ"/>
</dbReference>
<evidence type="ECO:0000256" key="1">
    <source>
        <dbReference type="SAM" id="MobiDB-lite"/>
    </source>
</evidence>
<sequence>MFLCCCVQETDKATVVHVPSVAVWEAPLAEAEAEVRVVEEAAAVDAPKVEAPAAPPAPPASSPTGDFDAVLERPSASTRTPFGWGLDMLCPDALHIESLSGDPTAAVTRYNASAPAGRDIRVGDYIIRVNGAAGSAKSLGEALLKHSTAQVTVQRPKTYAVEIKKGDKALGVDLNYTTQGKSIYVVSIRDGVIKEQVPEVGKGQRIVSVNGKASSPKEMIEALKTPWVKLELSAAPVV</sequence>
<dbReference type="Gene3D" id="2.30.42.10">
    <property type="match status" value="1"/>
</dbReference>
<dbReference type="PROSITE" id="PS50106">
    <property type="entry name" value="PDZ"/>
    <property type="match status" value="1"/>
</dbReference>
<feature type="region of interest" description="Disordered" evidence="1">
    <location>
        <begin position="49"/>
        <end position="69"/>
    </location>
</feature>
<proteinExistence type="predicted"/>
<organism evidence="3">
    <name type="scientific">Zooxanthella nutricula</name>
    <dbReference type="NCBI Taxonomy" id="1333877"/>
    <lineage>
        <taxon>Eukaryota</taxon>
        <taxon>Sar</taxon>
        <taxon>Alveolata</taxon>
        <taxon>Dinophyceae</taxon>
        <taxon>Peridiniales</taxon>
        <taxon>Peridiniales incertae sedis</taxon>
        <taxon>Zooxanthella</taxon>
    </lineage>
</organism>
<gene>
    <name evidence="3" type="ORF">BRAN1462_LOCUS8474</name>
</gene>
<evidence type="ECO:0000313" key="3">
    <source>
        <dbReference type="EMBL" id="CAD9517258.1"/>
    </source>
</evidence>
<accession>A0A7S2N3D7</accession>
<name>A0A7S2N3D7_9DINO</name>
<dbReference type="EMBL" id="HBGW01013313">
    <property type="protein sequence ID" value="CAD9517258.1"/>
    <property type="molecule type" value="Transcribed_RNA"/>
</dbReference>
<feature type="domain" description="PDZ" evidence="2">
    <location>
        <begin position="160"/>
        <end position="224"/>
    </location>
</feature>
<evidence type="ECO:0000259" key="2">
    <source>
        <dbReference type="PROSITE" id="PS50106"/>
    </source>
</evidence>